<evidence type="ECO:0000256" key="2">
    <source>
        <dbReference type="PIRSR" id="PIRSR036551-1"/>
    </source>
</evidence>
<name>A0A1G8Z475_9ACTN</name>
<keyword evidence="6" id="KW-1185">Reference proteome</keyword>
<dbReference type="STRING" id="417292.SAMN05421806_104407"/>
<feature type="region of interest" description="Disordered" evidence="3">
    <location>
        <begin position="28"/>
        <end position="49"/>
    </location>
</feature>
<feature type="signal peptide" evidence="4">
    <location>
        <begin position="1"/>
        <end position="17"/>
    </location>
</feature>
<keyword evidence="1" id="KW-0964">Secreted</keyword>
<dbReference type="RefSeq" id="WP_093609765.1">
    <property type="nucleotide sequence ID" value="NZ_FNFF01000004.1"/>
</dbReference>
<organism evidence="5 6">
    <name type="scientific">Streptomyces indicus</name>
    <dbReference type="NCBI Taxonomy" id="417292"/>
    <lineage>
        <taxon>Bacteria</taxon>
        <taxon>Bacillati</taxon>
        <taxon>Actinomycetota</taxon>
        <taxon>Actinomycetes</taxon>
        <taxon>Kitasatosporales</taxon>
        <taxon>Streptomycetaceae</taxon>
        <taxon>Streptomyces</taxon>
    </lineage>
</organism>
<dbReference type="InterPro" id="IPR023099">
    <property type="entry name" value="Glyco_hydro_46_N"/>
</dbReference>
<evidence type="ECO:0000256" key="4">
    <source>
        <dbReference type="SAM" id="SignalP"/>
    </source>
</evidence>
<comment type="catalytic activity">
    <reaction evidence="1">
        <text>Endohydrolysis of beta-(1-&gt;4)-linkages between D-glucosamine residues in a partly acetylated chitosan.</text>
        <dbReference type="EC" id="3.2.1.132"/>
    </reaction>
</comment>
<evidence type="ECO:0000313" key="5">
    <source>
        <dbReference type="EMBL" id="SDK09434.1"/>
    </source>
</evidence>
<dbReference type="OrthoDB" id="1551268at2"/>
<dbReference type="Gene3D" id="3.30.386.10">
    <property type="entry name" value="Chitosanase, subunit A, domain 2"/>
    <property type="match status" value="1"/>
</dbReference>
<dbReference type="GO" id="GO:0005975">
    <property type="term" value="P:carbohydrate metabolic process"/>
    <property type="evidence" value="ECO:0007669"/>
    <property type="project" value="UniProtKB-UniRule"/>
</dbReference>
<dbReference type="AlphaFoldDB" id="A0A1G8Z475"/>
<dbReference type="Gene3D" id="1.20.141.10">
    <property type="entry name" value="Chitosanase, subunit A, domain 1"/>
    <property type="match status" value="1"/>
</dbReference>
<evidence type="ECO:0000313" key="6">
    <source>
        <dbReference type="Proteomes" id="UP000199155"/>
    </source>
</evidence>
<feature type="chain" id="PRO_5038355013" description="Chitosanase" evidence="4">
    <location>
        <begin position="18"/>
        <end position="297"/>
    </location>
</feature>
<dbReference type="InterPro" id="IPR023346">
    <property type="entry name" value="Lysozyme-like_dom_sf"/>
</dbReference>
<dbReference type="PIRSF" id="PIRSF036551">
    <property type="entry name" value="Chitosanase"/>
    <property type="match status" value="1"/>
</dbReference>
<accession>A0A1G8Z475</accession>
<evidence type="ECO:0000256" key="3">
    <source>
        <dbReference type="SAM" id="MobiDB-lite"/>
    </source>
</evidence>
<dbReference type="Pfam" id="PF01374">
    <property type="entry name" value="Glyco_hydro_46"/>
    <property type="match status" value="1"/>
</dbReference>
<dbReference type="EC" id="3.2.1.132" evidence="1"/>
<dbReference type="GO" id="GO:0016977">
    <property type="term" value="F:chitosanase activity"/>
    <property type="evidence" value="ECO:0007669"/>
    <property type="project" value="UniProtKB-UniRule"/>
</dbReference>
<dbReference type="Proteomes" id="UP000199155">
    <property type="component" value="Unassembled WGS sequence"/>
</dbReference>
<reference evidence="5 6" key="1">
    <citation type="submission" date="2016-10" db="EMBL/GenBank/DDBJ databases">
        <authorList>
            <person name="de Groot N.N."/>
        </authorList>
    </citation>
    <scope>NUCLEOTIDE SEQUENCE [LARGE SCALE GENOMIC DNA]</scope>
    <source>
        <strain evidence="5 6">CGMCC 4.5727</strain>
    </source>
</reference>
<feature type="active site" description="Nucleophile" evidence="2">
    <location>
        <position position="80"/>
    </location>
</feature>
<dbReference type="InterPro" id="IPR000400">
    <property type="entry name" value="Glyco_hydro_46"/>
</dbReference>
<keyword evidence="1" id="KW-0326">Glycosidase</keyword>
<dbReference type="CDD" id="cd00978">
    <property type="entry name" value="chitosanase_GH46"/>
    <property type="match status" value="1"/>
</dbReference>
<protein>
    <recommendedName>
        <fullName evidence="1">Chitosanase</fullName>
        <ecNumber evidence="1">3.2.1.132</ecNumber>
    </recommendedName>
</protein>
<comment type="function">
    <text evidence="1">Aids in the defense against invading fungal pathogens by degrading their cell wall chitosan.</text>
</comment>
<feature type="active site" description="Nucleophile" evidence="2">
    <location>
        <position position="98"/>
    </location>
</feature>
<keyword evidence="4" id="KW-0732">Signal</keyword>
<dbReference type="SUPFAM" id="SSF53955">
    <property type="entry name" value="Lysozyme-like"/>
    <property type="match status" value="1"/>
</dbReference>
<proteinExistence type="inferred from homology"/>
<dbReference type="GO" id="GO:0005576">
    <property type="term" value="C:extracellular region"/>
    <property type="evidence" value="ECO:0007669"/>
    <property type="project" value="UniProtKB-SubCell"/>
</dbReference>
<sequence length="297" mass="32891">MKRAGCLFLAIAPVATLVVYLLGPDPDAGGPDDRPSASQGSDALADETQRELEERIRKMPAGLAAKDKKELAQKLVSSAENSTLDWRANYGYIEDIGDGNGYTAGIIGFCSGTHDMLELVERYTEEHPDNGLAEYLPALRAVDGTDSHEGLDGFPEAWEQEAKKPEFRAAQDEMRDDEYFEPAVRQAKMDGLSTLGQFIYYDAMVLHGPGTAPNGFYGIRERAMEKARTKAEGGKEEAYLKAFLDVRREVMKAEKPGRRHGDTSRIDTAQRAFLEAGNFALDTPLEWKVYGDPYRVK</sequence>
<evidence type="ECO:0000256" key="1">
    <source>
        <dbReference type="PIRNR" id="PIRNR036551"/>
    </source>
</evidence>
<gene>
    <name evidence="5" type="ORF">SAMN05421806_104407</name>
</gene>
<comment type="subcellular location">
    <subcellularLocation>
        <location evidence="1">Secreted</location>
    </subcellularLocation>
</comment>
<keyword evidence="1" id="KW-0378">Hydrolase</keyword>
<comment type="similarity">
    <text evidence="1">Belongs to the glycosyl hydrolase 46 family.</text>
</comment>
<dbReference type="EMBL" id="FNFF01000004">
    <property type="protein sequence ID" value="SDK09434.1"/>
    <property type="molecule type" value="Genomic_DNA"/>
</dbReference>